<dbReference type="EMBL" id="JBCLYO010000037">
    <property type="protein sequence ID" value="KAL0075249.1"/>
    <property type="molecule type" value="Genomic_DNA"/>
</dbReference>
<reference evidence="5 6" key="1">
    <citation type="submission" date="2024-04" db="EMBL/GenBank/DDBJ databases">
        <title>Symmetric and asymmetric DNA N6-adenine methylation regulates different biological responses in Mucorales.</title>
        <authorList>
            <consortium name="Lawrence Berkeley National Laboratory"/>
            <person name="Lax C."/>
            <person name="Mondo S.J."/>
            <person name="Osorio-Concepcion M."/>
            <person name="Muszewska A."/>
            <person name="Corrochano-Luque M."/>
            <person name="Gutierrez G."/>
            <person name="Riley R."/>
            <person name="Lipzen A."/>
            <person name="Guo J."/>
            <person name="Hundley H."/>
            <person name="Amirebrahimi M."/>
            <person name="Ng V."/>
            <person name="Lorenzo-Gutierrez D."/>
            <person name="Binder U."/>
            <person name="Yang J."/>
            <person name="Song Y."/>
            <person name="Canovas D."/>
            <person name="Navarro E."/>
            <person name="Freitag M."/>
            <person name="Gabaldon T."/>
            <person name="Grigoriev I.V."/>
            <person name="Corrochano L.M."/>
            <person name="Nicolas F.E."/>
            <person name="Garre V."/>
        </authorList>
    </citation>
    <scope>NUCLEOTIDE SEQUENCE [LARGE SCALE GENOMIC DNA]</scope>
    <source>
        <strain evidence="5 6">L51</strain>
    </source>
</reference>
<dbReference type="InterPro" id="IPR036236">
    <property type="entry name" value="Znf_C2H2_sf"/>
</dbReference>
<feature type="region of interest" description="Disordered" evidence="2">
    <location>
        <begin position="96"/>
        <end position="126"/>
    </location>
</feature>
<sequence length="343" mass="38072">MTTGYTSDGSQDSLDFAEEPSFSLPRNAQPTGYMNFEANMQATMLEPIPSTNRGYLLLQKMGWKVGEGLGTQGQGRIDPISIEIKLDSLGVGKAGEEESYHVSSTARRKALDSEKQLEETEEEKNWRENKVVQKEAIVRELKEVKRAFYCELCDKQYSKISEYEQHLQSYDHHHKKRFKDMKESAKNTDAALSEKERKRERERKREERELKRMHEAMLKRSGEAAPPPPPPTLTPAPPSAKPVHTNTSAGRGGWATVQPQPTVPIQRSVPAAPPKAMTPPPPPPPSTSTPPIPTSSSSSISTAPVPYSVPAADIPNVKKEAIKMSFGLPQKRAGGFQFGLKKK</sequence>
<feature type="domain" description="C2H2-type" evidence="3">
    <location>
        <begin position="148"/>
        <end position="177"/>
    </location>
</feature>
<feature type="compositionally biased region" description="Pro residues" evidence="2">
    <location>
        <begin position="271"/>
        <end position="293"/>
    </location>
</feature>
<keyword evidence="6" id="KW-1185">Reference proteome</keyword>
<keyword evidence="1" id="KW-0862">Zinc</keyword>
<dbReference type="Pfam" id="PF01585">
    <property type="entry name" value="G-patch"/>
    <property type="match status" value="1"/>
</dbReference>
<dbReference type="Proteomes" id="UP001448207">
    <property type="component" value="Unassembled WGS sequence"/>
</dbReference>
<dbReference type="SMART" id="SM00443">
    <property type="entry name" value="G_patch"/>
    <property type="match status" value="1"/>
</dbReference>
<evidence type="ECO:0000256" key="2">
    <source>
        <dbReference type="SAM" id="MobiDB-lite"/>
    </source>
</evidence>
<dbReference type="PROSITE" id="PS50157">
    <property type="entry name" value="ZINC_FINGER_C2H2_2"/>
    <property type="match status" value="1"/>
</dbReference>
<comment type="caution">
    <text evidence="5">The sequence shown here is derived from an EMBL/GenBank/DDBJ whole genome shotgun (WGS) entry which is preliminary data.</text>
</comment>
<feature type="compositionally biased region" description="Polar residues" evidence="2">
    <location>
        <begin position="1"/>
        <end position="13"/>
    </location>
</feature>
<feature type="domain" description="G-patch" evidence="4">
    <location>
        <begin position="50"/>
        <end position="96"/>
    </location>
</feature>
<evidence type="ECO:0000313" key="5">
    <source>
        <dbReference type="EMBL" id="KAL0075249.1"/>
    </source>
</evidence>
<evidence type="ECO:0000259" key="3">
    <source>
        <dbReference type="PROSITE" id="PS50157"/>
    </source>
</evidence>
<dbReference type="Pfam" id="PF12874">
    <property type="entry name" value="zf-met"/>
    <property type="match status" value="1"/>
</dbReference>
<keyword evidence="1" id="KW-0863">Zinc-finger</keyword>
<evidence type="ECO:0000256" key="1">
    <source>
        <dbReference type="PROSITE-ProRule" id="PRU00042"/>
    </source>
</evidence>
<dbReference type="PANTHER" id="PTHR47251:SF1">
    <property type="entry name" value="FINGER DOMAIN PROTEIN, PUTATIVE (AFU_ORTHOLOGUE AFUA_3G04180)-RELATED"/>
    <property type="match status" value="1"/>
</dbReference>
<accession>A0ABR3AJ12</accession>
<evidence type="ECO:0000313" key="6">
    <source>
        <dbReference type="Proteomes" id="UP001448207"/>
    </source>
</evidence>
<feature type="compositionally biased region" description="Basic and acidic residues" evidence="2">
    <location>
        <begin position="180"/>
        <end position="222"/>
    </location>
</feature>
<keyword evidence="1" id="KW-0479">Metal-binding</keyword>
<proteinExistence type="predicted"/>
<protein>
    <recommendedName>
        <fullName evidence="7">G-patch domain-containing protein</fullName>
    </recommendedName>
</protein>
<dbReference type="PANTHER" id="PTHR47251">
    <property type="entry name" value="FINGER DOMAIN PROTEIN, PUTATIVE (AFU_ORTHOLOGUE AFUA_3G04180)-RELATED"/>
    <property type="match status" value="1"/>
</dbReference>
<dbReference type="SUPFAM" id="SSF57667">
    <property type="entry name" value="beta-beta-alpha zinc fingers"/>
    <property type="match status" value="1"/>
</dbReference>
<feature type="compositionally biased region" description="Low complexity" evidence="2">
    <location>
        <begin position="294"/>
        <end position="306"/>
    </location>
</feature>
<evidence type="ECO:0008006" key="7">
    <source>
        <dbReference type="Google" id="ProtNLM"/>
    </source>
</evidence>
<dbReference type="PROSITE" id="PS50174">
    <property type="entry name" value="G_PATCH"/>
    <property type="match status" value="1"/>
</dbReference>
<organism evidence="5 6">
    <name type="scientific">Phycomyces blakesleeanus</name>
    <dbReference type="NCBI Taxonomy" id="4837"/>
    <lineage>
        <taxon>Eukaryota</taxon>
        <taxon>Fungi</taxon>
        <taxon>Fungi incertae sedis</taxon>
        <taxon>Mucoromycota</taxon>
        <taxon>Mucoromycotina</taxon>
        <taxon>Mucoromycetes</taxon>
        <taxon>Mucorales</taxon>
        <taxon>Phycomycetaceae</taxon>
        <taxon>Phycomyces</taxon>
    </lineage>
</organism>
<dbReference type="PROSITE" id="PS00028">
    <property type="entry name" value="ZINC_FINGER_C2H2_1"/>
    <property type="match status" value="1"/>
</dbReference>
<dbReference type="InterPro" id="IPR000467">
    <property type="entry name" value="G_patch_dom"/>
</dbReference>
<evidence type="ECO:0000259" key="4">
    <source>
        <dbReference type="PROSITE" id="PS50174"/>
    </source>
</evidence>
<feature type="region of interest" description="Disordered" evidence="2">
    <location>
        <begin position="1"/>
        <end position="28"/>
    </location>
</feature>
<feature type="compositionally biased region" description="Pro residues" evidence="2">
    <location>
        <begin position="225"/>
        <end position="240"/>
    </location>
</feature>
<feature type="compositionally biased region" description="Basic and acidic residues" evidence="2">
    <location>
        <begin position="109"/>
        <end position="126"/>
    </location>
</feature>
<name>A0ABR3AJ12_PHYBL</name>
<dbReference type="InterPro" id="IPR013087">
    <property type="entry name" value="Znf_C2H2_type"/>
</dbReference>
<gene>
    <name evidence="5" type="ORF">J3Q64DRAFT_1816181</name>
</gene>
<feature type="region of interest" description="Disordered" evidence="2">
    <location>
        <begin position="174"/>
        <end position="310"/>
    </location>
</feature>